<gene>
    <name evidence="2" type="primary">pcaD_1</name>
    <name evidence="2" type="ORF">GCM10023175_16210</name>
</gene>
<dbReference type="InterPro" id="IPR050266">
    <property type="entry name" value="AB_hydrolase_sf"/>
</dbReference>
<dbReference type="PANTHER" id="PTHR43798">
    <property type="entry name" value="MONOACYLGLYCEROL LIPASE"/>
    <property type="match status" value="1"/>
</dbReference>
<dbReference type="SUPFAM" id="SSF53474">
    <property type="entry name" value="alpha/beta-Hydrolases"/>
    <property type="match status" value="1"/>
</dbReference>
<dbReference type="NCBIfam" id="TIGR02427">
    <property type="entry name" value="protocat_pcaD"/>
    <property type="match status" value="1"/>
</dbReference>
<organism evidence="2 3">
    <name type="scientific">Pseudonocardia xishanensis</name>
    <dbReference type="NCBI Taxonomy" id="630995"/>
    <lineage>
        <taxon>Bacteria</taxon>
        <taxon>Bacillati</taxon>
        <taxon>Actinomycetota</taxon>
        <taxon>Actinomycetes</taxon>
        <taxon>Pseudonocardiales</taxon>
        <taxon>Pseudonocardiaceae</taxon>
        <taxon>Pseudonocardia</taxon>
    </lineage>
</organism>
<dbReference type="Proteomes" id="UP001501598">
    <property type="component" value="Unassembled WGS sequence"/>
</dbReference>
<sequence>MSDLLHSRIDGPDDAPPLVLLGSLGSTLAMWEPNVSALAARFRVVRLDNLGHGGSPVPAGPYSMAGLADAALATLDSLGLDRVSWAGLSLGGMVGMYLAAEHPERISALALCCTTAYFPDKTPWLQRIETVREQGTGAIAEPVAARWFTPEWSAEHPDVLKTAVGWIAGISDAGYAASCEAIVEWDHRERLSAIQAPTLVLGGADDLATPVDPHARTLADGIPGARLEIVPGGHVATFESAEAANRLLLEHLV</sequence>
<comment type="caution">
    <text evidence="2">The sequence shown here is derived from an EMBL/GenBank/DDBJ whole genome shotgun (WGS) entry which is preliminary data.</text>
</comment>
<keyword evidence="3" id="KW-1185">Reference proteome</keyword>
<feature type="domain" description="AB hydrolase-1" evidence="1">
    <location>
        <begin position="16"/>
        <end position="239"/>
    </location>
</feature>
<dbReference type="Gene3D" id="3.40.50.1820">
    <property type="entry name" value="alpha/beta hydrolase"/>
    <property type="match status" value="1"/>
</dbReference>
<evidence type="ECO:0000313" key="3">
    <source>
        <dbReference type="Proteomes" id="UP001501598"/>
    </source>
</evidence>
<dbReference type="EMBL" id="BAABGT010000024">
    <property type="protein sequence ID" value="GAA4541779.1"/>
    <property type="molecule type" value="Genomic_DNA"/>
</dbReference>
<dbReference type="InterPro" id="IPR026968">
    <property type="entry name" value="PcaD/CatD"/>
</dbReference>
<protein>
    <submittedName>
        <fullName evidence="2">3-oxoadipate enol-lactonase</fullName>
    </submittedName>
</protein>
<name>A0ABP8RLH9_9PSEU</name>
<reference evidence="3" key="1">
    <citation type="journal article" date="2019" name="Int. J. Syst. Evol. Microbiol.">
        <title>The Global Catalogue of Microorganisms (GCM) 10K type strain sequencing project: providing services to taxonomists for standard genome sequencing and annotation.</title>
        <authorList>
            <consortium name="The Broad Institute Genomics Platform"/>
            <consortium name="The Broad Institute Genome Sequencing Center for Infectious Disease"/>
            <person name="Wu L."/>
            <person name="Ma J."/>
        </authorList>
    </citation>
    <scope>NUCLEOTIDE SEQUENCE [LARGE SCALE GENOMIC DNA]</scope>
    <source>
        <strain evidence="3">JCM 17906</strain>
    </source>
</reference>
<dbReference type="PRINTS" id="PR00111">
    <property type="entry name" value="ABHYDROLASE"/>
</dbReference>
<proteinExistence type="predicted"/>
<dbReference type="InterPro" id="IPR029058">
    <property type="entry name" value="AB_hydrolase_fold"/>
</dbReference>
<evidence type="ECO:0000313" key="2">
    <source>
        <dbReference type="EMBL" id="GAA4541779.1"/>
    </source>
</evidence>
<dbReference type="RefSeq" id="WP_345414316.1">
    <property type="nucleotide sequence ID" value="NZ_BAABGT010000024.1"/>
</dbReference>
<evidence type="ECO:0000259" key="1">
    <source>
        <dbReference type="Pfam" id="PF00561"/>
    </source>
</evidence>
<dbReference type="Pfam" id="PF00561">
    <property type="entry name" value="Abhydrolase_1"/>
    <property type="match status" value="1"/>
</dbReference>
<dbReference type="InterPro" id="IPR000073">
    <property type="entry name" value="AB_hydrolase_1"/>
</dbReference>
<accession>A0ABP8RLH9</accession>